<accession>A0ABQ7U7Z2</accession>
<comment type="caution">
    <text evidence="1">The sequence shown here is derived from an EMBL/GenBank/DDBJ whole genome shotgun (WGS) entry which is preliminary data.</text>
</comment>
<organism evidence="1 2">
    <name type="scientific">Solanum tuberosum</name>
    <name type="common">Potato</name>
    <dbReference type="NCBI Taxonomy" id="4113"/>
    <lineage>
        <taxon>Eukaryota</taxon>
        <taxon>Viridiplantae</taxon>
        <taxon>Streptophyta</taxon>
        <taxon>Embryophyta</taxon>
        <taxon>Tracheophyta</taxon>
        <taxon>Spermatophyta</taxon>
        <taxon>Magnoliopsida</taxon>
        <taxon>eudicotyledons</taxon>
        <taxon>Gunneridae</taxon>
        <taxon>Pentapetalae</taxon>
        <taxon>asterids</taxon>
        <taxon>lamiids</taxon>
        <taxon>Solanales</taxon>
        <taxon>Solanaceae</taxon>
        <taxon>Solanoideae</taxon>
        <taxon>Solaneae</taxon>
        <taxon>Solanum</taxon>
    </lineage>
</organism>
<reference evidence="1 2" key="1">
    <citation type="journal article" date="2021" name="bioRxiv">
        <title>Chromosome-scale and haplotype-resolved genome assembly of a tetraploid potato cultivar.</title>
        <authorList>
            <person name="Sun H."/>
            <person name="Jiao W.-B."/>
            <person name="Krause K."/>
            <person name="Campoy J.A."/>
            <person name="Goel M."/>
            <person name="Folz-Donahue K."/>
            <person name="Kukat C."/>
            <person name="Huettel B."/>
            <person name="Schneeberger K."/>
        </authorList>
    </citation>
    <scope>NUCLEOTIDE SEQUENCE [LARGE SCALE GENOMIC DNA]</scope>
    <source>
        <strain evidence="1">SolTubOtavaFocal</strain>
        <tissue evidence="1">Leaves</tissue>
    </source>
</reference>
<evidence type="ECO:0000313" key="2">
    <source>
        <dbReference type="Proteomes" id="UP000826656"/>
    </source>
</evidence>
<dbReference type="EMBL" id="JAIVGD010000023">
    <property type="protein sequence ID" value="KAH0743032.1"/>
    <property type="molecule type" value="Genomic_DNA"/>
</dbReference>
<gene>
    <name evidence="1" type="ORF">KY290_031025</name>
</gene>
<proteinExistence type="predicted"/>
<protein>
    <submittedName>
        <fullName evidence="1">Uncharacterized protein</fullName>
    </submittedName>
</protein>
<keyword evidence="2" id="KW-1185">Reference proteome</keyword>
<sequence length="63" mass="7704">MNYREQHQQGKTQKLLLNVFQRGRFKKRRSAAGTRDEIYFITKIIDIQQQKLHGLYPYHHYLV</sequence>
<dbReference type="Proteomes" id="UP000826656">
    <property type="component" value="Unassembled WGS sequence"/>
</dbReference>
<name>A0ABQ7U7Z2_SOLTU</name>
<evidence type="ECO:0000313" key="1">
    <source>
        <dbReference type="EMBL" id="KAH0743032.1"/>
    </source>
</evidence>